<evidence type="ECO:0000256" key="2">
    <source>
        <dbReference type="ARBA" id="ARBA00022859"/>
    </source>
</evidence>
<proteinExistence type="predicted"/>
<dbReference type="InterPro" id="IPR036179">
    <property type="entry name" value="Ig-like_dom_sf"/>
</dbReference>
<reference evidence="4 5" key="1">
    <citation type="journal article" date="2019" name="Proc. Natl. Acad. Sci. U.S.A.">
        <title>Regulatory changes in pterin and carotenoid genes underlie balanced color polymorphisms in the wall lizard.</title>
        <authorList>
            <person name="Andrade P."/>
            <person name="Pinho C."/>
            <person name="Perez I de Lanuza G."/>
            <person name="Afonso S."/>
            <person name="Brejcha J."/>
            <person name="Rubin C.J."/>
            <person name="Wallerman O."/>
            <person name="Pereira P."/>
            <person name="Sabatino S.J."/>
            <person name="Bellati A."/>
            <person name="Pellitteri-Rosa D."/>
            <person name="Bosakova Z."/>
            <person name="Bunikis I."/>
            <person name="Carretero M.A."/>
            <person name="Feiner N."/>
            <person name="Marsik P."/>
            <person name="Pauperio F."/>
            <person name="Salvi D."/>
            <person name="Soler L."/>
            <person name="While G.M."/>
            <person name="Uller T."/>
            <person name="Font E."/>
            <person name="Andersson L."/>
            <person name="Carneiro M."/>
        </authorList>
    </citation>
    <scope>NUCLEOTIDE SEQUENCE</scope>
</reference>
<dbReference type="PANTHER" id="PTHR23268:SF14">
    <property type="entry name" value="T CELL RECEPTOR BETA VARIABLE 12-3-RELATED"/>
    <property type="match status" value="1"/>
</dbReference>
<name>A0A670JZL4_PODMU</name>
<dbReference type="GO" id="GO:0002376">
    <property type="term" value="P:immune system process"/>
    <property type="evidence" value="ECO:0007669"/>
    <property type="project" value="UniProtKB-KW"/>
</dbReference>
<organism evidence="4 5">
    <name type="scientific">Podarcis muralis</name>
    <name type="common">Wall lizard</name>
    <name type="synonym">Lacerta muralis</name>
    <dbReference type="NCBI Taxonomy" id="64176"/>
    <lineage>
        <taxon>Eukaryota</taxon>
        <taxon>Metazoa</taxon>
        <taxon>Chordata</taxon>
        <taxon>Craniata</taxon>
        <taxon>Vertebrata</taxon>
        <taxon>Euteleostomi</taxon>
        <taxon>Lepidosauria</taxon>
        <taxon>Squamata</taxon>
        <taxon>Bifurcata</taxon>
        <taxon>Unidentata</taxon>
        <taxon>Episquamata</taxon>
        <taxon>Laterata</taxon>
        <taxon>Lacertibaenia</taxon>
        <taxon>Lacertidae</taxon>
        <taxon>Podarcis</taxon>
    </lineage>
</organism>
<dbReference type="GeneTree" id="ENSGT00940000162509"/>
<dbReference type="InterPro" id="IPR013106">
    <property type="entry name" value="Ig_V-set"/>
</dbReference>
<dbReference type="Pfam" id="PF07686">
    <property type="entry name" value="V-set"/>
    <property type="match status" value="1"/>
</dbReference>
<dbReference type="Ensembl" id="ENSPMRT00000030499.1">
    <property type="protein sequence ID" value="ENSPMRP00000028754.1"/>
    <property type="gene ID" value="ENSPMRG00000018581.1"/>
</dbReference>
<dbReference type="AlphaFoldDB" id="A0A670JZL4"/>
<evidence type="ECO:0000313" key="5">
    <source>
        <dbReference type="Proteomes" id="UP000472272"/>
    </source>
</evidence>
<dbReference type="PANTHER" id="PTHR23268">
    <property type="entry name" value="T-CELL RECEPTOR BETA CHAIN"/>
    <property type="match status" value="1"/>
</dbReference>
<dbReference type="GO" id="GO:0007166">
    <property type="term" value="P:cell surface receptor signaling pathway"/>
    <property type="evidence" value="ECO:0007669"/>
    <property type="project" value="TreeGrafter"/>
</dbReference>
<evidence type="ECO:0000259" key="3">
    <source>
        <dbReference type="PROSITE" id="PS50835"/>
    </source>
</evidence>
<dbReference type="PROSITE" id="PS50835">
    <property type="entry name" value="IG_LIKE"/>
    <property type="match status" value="1"/>
</dbReference>
<evidence type="ECO:0000313" key="4">
    <source>
        <dbReference type="Ensembl" id="ENSPMRP00000028754.1"/>
    </source>
</evidence>
<protein>
    <recommendedName>
        <fullName evidence="3">Ig-like domain-containing protein</fullName>
    </recommendedName>
</protein>
<dbReference type="InterPro" id="IPR007110">
    <property type="entry name" value="Ig-like_dom"/>
</dbReference>
<feature type="domain" description="Ig-like" evidence="3">
    <location>
        <begin position="42"/>
        <end position="132"/>
    </location>
</feature>
<reference evidence="4" key="2">
    <citation type="submission" date="2025-08" db="UniProtKB">
        <authorList>
            <consortium name="Ensembl"/>
        </authorList>
    </citation>
    <scope>IDENTIFICATION</scope>
</reference>
<dbReference type="SMART" id="SM00406">
    <property type="entry name" value="IGv"/>
    <property type="match status" value="1"/>
</dbReference>
<sequence length="148" mass="17122">MFLRELCCVHIDRTRLLVPRKEADIIQSHKSHIRHLQRAQRCGSSGVWLCCEQKYQHNVMFWYRQGAEPGLQLLFHYYYAQQQPAGNVSDRFTADMPSTDRLILNISPAKPEDSAVYFCASSRDTAVQSNLSFLQNPLCYITTMYGPM</sequence>
<dbReference type="Gene3D" id="2.60.40.10">
    <property type="entry name" value="Immunoglobulins"/>
    <property type="match status" value="1"/>
</dbReference>
<evidence type="ECO:0000256" key="1">
    <source>
        <dbReference type="ARBA" id="ARBA00022729"/>
    </source>
</evidence>
<keyword evidence="1" id="KW-0732">Signal</keyword>
<dbReference type="InterPro" id="IPR013783">
    <property type="entry name" value="Ig-like_fold"/>
</dbReference>
<dbReference type="GO" id="GO:0005886">
    <property type="term" value="C:plasma membrane"/>
    <property type="evidence" value="ECO:0007669"/>
    <property type="project" value="TreeGrafter"/>
</dbReference>
<keyword evidence="2" id="KW-0391">Immunity</keyword>
<dbReference type="Proteomes" id="UP000472272">
    <property type="component" value="Chromosome 17"/>
</dbReference>
<accession>A0A670JZL4</accession>
<keyword evidence="5" id="KW-1185">Reference proteome</keyword>
<reference evidence="4" key="3">
    <citation type="submission" date="2025-09" db="UniProtKB">
        <authorList>
            <consortium name="Ensembl"/>
        </authorList>
    </citation>
    <scope>IDENTIFICATION</scope>
</reference>
<dbReference type="SUPFAM" id="SSF48726">
    <property type="entry name" value="Immunoglobulin"/>
    <property type="match status" value="1"/>
</dbReference>
<dbReference type="InterPro" id="IPR050413">
    <property type="entry name" value="TCR_beta_variable"/>
</dbReference>